<organism evidence="1 2">
    <name type="scientific">Caerostris darwini</name>
    <dbReference type="NCBI Taxonomy" id="1538125"/>
    <lineage>
        <taxon>Eukaryota</taxon>
        <taxon>Metazoa</taxon>
        <taxon>Ecdysozoa</taxon>
        <taxon>Arthropoda</taxon>
        <taxon>Chelicerata</taxon>
        <taxon>Arachnida</taxon>
        <taxon>Araneae</taxon>
        <taxon>Araneomorphae</taxon>
        <taxon>Entelegynae</taxon>
        <taxon>Araneoidea</taxon>
        <taxon>Araneidae</taxon>
        <taxon>Caerostris</taxon>
    </lineage>
</organism>
<dbReference type="Proteomes" id="UP001054837">
    <property type="component" value="Unassembled WGS sequence"/>
</dbReference>
<name>A0AAV4UXW4_9ARAC</name>
<reference evidence="1 2" key="1">
    <citation type="submission" date="2021-06" db="EMBL/GenBank/DDBJ databases">
        <title>Caerostris darwini draft genome.</title>
        <authorList>
            <person name="Kono N."/>
            <person name="Arakawa K."/>
        </authorList>
    </citation>
    <scope>NUCLEOTIDE SEQUENCE [LARGE SCALE GENOMIC DNA]</scope>
</reference>
<proteinExistence type="predicted"/>
<dbReference type="EMBL" id="BPLQ01012056">
    <property type="protein sequence ID" value="GIY62175.1"/>
    <property type="molecule type" value="Genomic_DNA"/>
</dbReference>
<evidence type="ECO:0000313" key="2">
    <source>
        <dbReference type="Proteomes" id="UP001054837"/>
    </source>
</evidence>
<dbReference type="AlphaFoldDB" id="A0AAV4UXW4"/>
<sequence>MKTAYVEHSLSLTCVQYLRNRFRGGLEPRMVKRMADGPRIGQTHLGITDVLLNEIDQSIRANSTIKDISEEMGVFRFCSYHHYGETQETECTVDAT</sequence>
<comment type="caution">
    <text evidence="1">The sequence shown here is derived from an EMBL/GenBank/DDBJ whole genome shotgun (WGS) entry which is preliminary data.</text>
</comment>
<keyword evidence="2" id="KW-1185">Reference proteome</keyword>
<protein>
    <submittedName>
        <fullName evidence="1">Uncharacterized protein</fullName>
    </submittedName>
</protein>
<evidence type="ECO:0000313" key="1">
    <source>
        <dbReference type="EMBL" id="GIY62175.1"/>
    </source>
</evidence>
<accession>A0AAV4UXW4</accession>
<gene>
    <name evidence="1" type="ORF">CDAR_479231</name>
</gene>